<dbReference type="AlphaFoldDB" id="A0A183HRF0"/>
<reference evidence="4" key="1">
    <citation type="submission" date="2016-06" db="UniProtKB">
        <authorList>
            <consortium name="WormBaseParasite"/>
        </authorList>
    </citation>
    <scope>IDENTIFICATION</scope>
</reference>
<organism evidence="4">
    <name type="scientific">Onchocerca flexuosa</name>
    <dbReference type="NCBI Taxonomy" id="387005"/>
    <lineage>
        <taxon>Eukaryota</taxon>
        <taxon>Metazoa</taxon>
        <taxon>Ecdysozoa</taxon>
        <taxon>Nematoda</taxon>
        <taxon>Chromadorea</taxon>
        <taxon>Rhabditida</taxon>
        <taxon>Spirurina</taxon>
        <taxon>Spiruromorpha</taxon>
        <taxon>Filarioidea</taxon>
        <taxon>Onchocercidae</taxon>
        <taxon>Onchocerca</taxon>
    </lineage>
</organism>
<dbReference type="InterPro" id="IPR055095">
    <property type="entry name" value="NUP210_Ig_C"/>
</dbReference>
<keyword evidence="3" id="KW-1185">Reference proteome</keyword>
<protein>
    <submittedName>
        <fullName evidence="4">Secreted protein</fullName>
    </submittedName>
</protein>
<evidence type="ECO:0000259" key="1">
    <source>
        <dbReference type="Pfam" id="PF22957"/>
    </source>
</evidence>
<evidence type="ECO:0000313" key="4">
    <source>
        <dbReference type="WBParaSite" id="OFLC_0001006101-mRNA-1"/>
    </source>
</evidence>
<dbReference type="STRING" id="387005.A0A183HRF0"/>
<dbReference type="Pfam" id="PF22957">
    <property type="entry name" value="NUP210_Ig"/>
    <property type="match status" value="1"/>
</dbReference>
<dbReference type="WBParaSite" id="OFLC_0001006101-mRNA-1">
    <property type="protein sequence ID" value="OFLC_0001006101-mRNA-1"/>
    <property type="gene ID" value="OFLC_0001006101"/>
</dbReference>
<reference evidence="2 3" key="2">
    <citation type="submission" date="2018-11" db="EMBL/GenBank/DDBJ databases">
        <authorList>
            <consortium name="Pathogen Informatics"/>
        </authorList>
    </citation>
    <scope>NUCLEOTIDE SEQUENCE [LARGE SCALE GENOMIC DNA]</scope>
</reference>
<feature type="domain" description="NUP210 C-terminal Ig-like" evidence="1">
    <location>
        <begin position="36"/>
        <end position="87"/>
    </location>
</feature>
<dbReference type="Proteomes" id="UP000267606">
    <property type="component" value="Unassembled WGS sequence"/>
</dbReference>
<gene>
    <name evidence="2" type="ORF">OFLC_LOCUS10061</name>
</gene>
<evidence type="ECO:0000313" key="3">
    <source>
        <dbReference type="Proteomes" id="UP000267606"/>
    </source>
</evidence>
<dbReference type="EMBL" id="UZAJ01013021">
    <property type="protein sequence ID" value="VDO65521.1"/>
    <property type="molecule type" value="Genomic_DNA"/>
</dbReference>
<proteinExistence type="predicted"/>
<evidence type="ECO:0000313" key="2">
    <source>
        <dbReference type="EMBL" id="VDO65521.1"/>
    </source>
</evidence>
<sequence length="92" mass="10603">MATSLFAARSAFLPTLGKVSFAFCRFEAWYVILLQGKYGCMLVEQTFEGPFALIEYQNLALNISAIWNRAGKVCTIQYIFSFFIPFYCYFSF</sequence>
<name>A0A183HRF0_9BILA</name>
<accession>A0A183HRF0</accession>